<protein>
    <recommendedName>
        <fullName evidence="10">Odorant receptor</fullName>
    </recommendedName>
</protein>
<dbReference type="GO" id="GO:0005549">
    <property type="term" value="F:odorant binding"/>
    <property type="evidence" value="ECO:0007669"/>
    <property type="project" value="InterPro"/>
</dbReference>
<evidence type="ECO:0000256" key="7">
    <source>
        <dbReference type="ARBA" id="ARBA00023136"/>
    </source>
</evidence>
<evidence type="ECO:0000256" key="3">
    <source>
        <dbReference type="ARBA" id="ARBA00022606"/>
    </source>
</evidence>
<comment type="subcellular location">
    <subcellularLocation>
        <location evidence="1 10">Cell membrane</location>
        <topology evidence="1 10">Multi-pass membrane protein</topology>
    </subcellularLocation>
</comment>
<evidence type="ECO:0000313" key="11">
    <source>
        <dbReference type="EMBL" id="AXM05191.1"/>
    </source>
</evidence>
<evidence type="ECO:0000256" key="8">
    <source>
        <dbReference type="ARBA" id="ARBA00023170"/>
    </source>
</evidence>
<keyword evidence="2" id="KW-1003">Cell membrane</keyword>
<evidence type="ECO:0000256" key="2">
    <source>
        <dbReference type="ARBA" id="ARBA00022475"/>
    </source>
</evidence>
<evidence type="ECO:0000256" key="4">
    <source>
        <dbReference type="ARBA" id="ARBA00022692"/>
    </source>
</evidence>
<evidence type="ECO:0000256" key="10">
    <source>
        <dbReference type="RuleBase" id="RU351113"/>
    </source>
</evidence>
<sequence length="391" mass="44944">MSNRIAKYNLFGRILKRLLLFAGLWPIVNASLFYRLVPYLHVMAELWTTFAILNFCRQHLKNFKLLIKGLGLALSFLTTILKMVCLTFYRDQLIELHTNLEVTFSQDFEDPELRPILLSPLLTYYRPSLVLSVGVCLLFAMYWITPILLIIIQFAHGASVIKYILPFPTSYPWHIGPTNKWLYSGLFIFEMYAGMFLAFMAAAVDSLFAYYIFQITGQLRTLSHRLKNLNANDNYGQVIKECVSRHQILTRCQSHLERIYGPVVLWLSVSNAMVMCAMIWQATHINPKKAIIVGVFIIMKLIQTLFYGWFGSTLTTENEKFRDAIYAADWPGTGKKSLMTSILTMIIYNKPFVLKACSVATISVDMFVAVSNTAVSYYFMLRTLEERRGLA</sequence>
<keyword evidence="4 10" id="KW-0812">Transmembrane</keyword>
<evidence type="ECO:0000256" key="5">
    <source>
        <dbReference type="ARBA" id="ARBA00022725"/>
    </source>
</evidence>
<comment type="similarity">
    <text evidence="10">Belongs to the insect chemoreceptor superfamily. Heteromeric odorant receptor channel (TC 1.A.69) family.</text>
</comment>
<dbReference type="GO" id="GO:0005886">
    <property type="term" value="C:plasma membrane"/>
    <property type="evidence" value="ECO:0007669"/>
    <property type="project" value="UniProtKB-SubCell"/>
</dbReference>
<dbReference type="EMBL" id="MG859363">
    <property type="protein sequence ID" value="AXM05191.1"/>
    <property type="molecule type" value="mRNA"/>
</dbReference>
<dbReference type="AlphaFoldDB" id="A0A346D421"/>
<comment type="caution">
    <text evidence="10">Lacks conserved residue(s) required for the propagation of feature annotation.</text>
</comment>
<feature type="transmembrane region" description="Helical" evidence="10">
    <location>
        <begin position="291"/>
        <end position="310"/>
    </location>
</feature>
<dbReference type="InterPro" id="IPR004117">
    <property type="entry name" value="7tm6_olfct_rcpt"/>
</dbReference>
<keyword evidence="3 10" id="KW-0716">Sensory transduction</keyword>
<dbReference type="GO" id="GO:0007165">
    <property type="term" value="P:signal transduction"/>
    <property type="evidence" value="ECO:0007669"/>
    <property type="project" value="UniProtKB-KW"/>
</dbReference>
<evidence type="ECO:0000256" key="1">
    <source>
        <dbReference type="ARBA" id="ARBA00004651"/>
    </source>
</evidence>
<dbReference type="GO" id="GO:0004984">
    <property type="term" value="F:olfactory receptor activity"/>
    <property type="evidence" value="ECO:0007669"/>
    <property type="project" value="InterPro"/>
</dbReference>
<dbReference type="PANTHER" id="PTHR21137:SF35">
    <property type="entry name" value="ODORANT RECEPTOR 19A-RELATED"/>
    <property type="match status" value="1"/>
</dbReference>
<keyword evidence="9 10" id="KW-0807">Transducer</keyword>
<keyword evidence="6 10" id="KW-1133">Transmembrane helix</keyword>
<keyword evidence="7 10" id="KW-0472">Membrane</keyword>
<feature type="transmembrane region" description="Helical" evidence="10">
    <location>
        <begin position="69"/>
        <end position="89"/>
    </location>
</feature>
<evidence type="ECO:0000256" key="6">
    <source>
        <dbReference type="ARBA" id="ARBA00022989"/>
    </source>
</evidence>
<accession>A0A346D421</accession>
<organism evidence="11">
    <name type="scientific">Campoletis chlorideae</name>
    <dbReference type="NCBI Taxonomy" id="219166"/>
    <lineage>
        <taxon>Eukaryota</taxon>
        <taxon>Metazoa</taxon>
        <taxon>Ecdysozoa</taxon>
        <taxon>Arthropoda</taxon>
        <taxon>Hexapoda</taxon>
        <taxon>Insecta</taxon>
        <taxon>Pterygota</taxon>
        <taxon>Neoptera</taxon>
        <taxon>Endopterygota</taxon>
        <taxon>Hymenoptera</taxon>
        <taxon>Apocrita</taxon>
        <taxon>Ichneumonoidea</taxon>
        <taxon>Ichneumonidae</taxon>
        <taxon>Campopleginae</taxon>
        <taxon>Dusona group</taxon>
        <taxon>Campoletis</taxon>
    </lineage>
</organism>
<keyword evidence="8 10" id="KW-0675">Receptor</keyword>
<dbReference type="Pfam" id="PF02949">
    <property type="entry name" value="7tm_6"/>
    <property type="match status" value="1"/>
</dbReference>
<dbReference type="PANTHER" id="PTHR21137">
    <property type="entry name" value="ODORANT RECEPTOR"/>
    <property type="match status" value="1"/>
</dbReference>
<evidence type="ECO:0000256" key="9">
    <source>
        <dbReference type="ARBA" id="ARBA00023224"/>
    </source>
</evidence>
<feature type="transmembrane region" description="Helical" evidence="10">
    <location>
        <begin position="192"/>
        <end position="213"/>
    </location>
</feature>
<keyword evidence="5 10" id="KW-0552">Olfaction</keyword>
<feature type="transmembrane region" description="Helical" evidence="10">
    <location>
        <begin position="259"/>
        <end position="279"/>
    </location>
</feature>
<feature type="transmembrane region" description="Helical" evidence="10">
    <location>
        <begin position="129"/>
        <end position="152"/>
    </location>
</feature>
<name>A0A346D421_9HYME</name>
<reference evidence="11" key="1">
    <citation type="journal article" date="2018" name="Insect Mol. Biol.">
        <title>An odorant receptor mediates the attractiveness of cis-jasmone to Campoletis chlorideae, the endoparasitoid of Helicoverpa armigera.</title>
        <authorList>
            <person name="Sun Y.L."/>
            <person name="Dong J.F."/>
            <person name="Ning C."/>
            <person name="Ding P.P."/>
            <person name="Huang L.Q."/>
            <person name="Sun J.G."/>
            <person name="Wang C.Z."/>
        </authorList>
    </citation>
    <scope>NUCLEOTIDE SEQUENCE</scope>
    <source>
        <strain evidence="11">CchlOR64</strain>
    </source>
</reference>
<reference evidence="11" key="2">
    <citation type="submission" date="2018-01" db="EMBL/GenBank/DDBJ databases">
        <authorList>
            <person name="Gaut B.S."/>
            <person name="Morton B.R."/>
            <person name="Clegg M.T."/>
            <person name="Duvall M.R."/>
        </authorList>
    </citation>
    <scope>NUCLEOTIDE SEQUENCE</scope>
    <source>
        <strain evidence="11">CchlOR64</strain>
    </source>
</reference>
<proteinExistence type="evidence at transcript level"/>